<feature type="compositionally biased region" description="Basic and acidic residues" evidence="1">
    <location>
        <begin position="42"/>
        <end position="62"/>
    </location>
</feature>
<evidence type="ECO:0000313" key="3">
    <source>
        <dbReference type="Proteomes" id="UP001341840"/>
    </source>
</evidence>
<gene>
    <name evidence="2" type="ORF">PIB30_102864</name>
</gene>
<proteinExistence type="predicted"/>
<comment type="caution">
    <text evidence="2">The sequence shown here is derived from an EMBL/GenBank/DDBJ whole genome shotgun (WGS) entry which is preliminary data.</text>
</comment>
<dbReference type="Proteomes" id="UP001341840">
    <property type="component" value="Unassembled WGS sequence"/>
</dbReference>
<evidence type="ECO:0000256" key="1">
    <source>
        <dbReference type="SAM" id="MobiDB-lite"/>
    </source>
</evidence>
<name>A0ABU6TXF3_9FABA</name>
<sequence>MGQARPFDSPSLKDRITAPVETPLLPPLRAAPPSHVAVLGSPRRDEVREREREVERRARRAGEAPPSCCSTVAELLHHRGCCPKRHFRRSSLRRRRVLCRHQASSSSPALFLPPPPHHLTVPPLPFFVSTILPRFSSPSSVSSLLYFILKFLLCFS</sequence>
<keyword evidence="3" id="KW-1185">Reference proteome</keyword>
<reference evidence="2 3" key="1">
    <citation type="journal article" date="2023" name="Plants (Basel)">
        <title>Bridging the Gap: Combining Genomics and Transcriptomics Approaches to Understand Stylosanthes scabra, an Orphan Legume from the Brazilian Caatinga.</title>
        <authorList>
            <person name="Ferreira-Neto J.R.C."/>
            <person name="da Silva M.D."/>
            <person name="Binneck E."/>
            <person name="de Melo N.F."/>
            <person name="da Silva R.H."/>
            <person name="de Melo A.L.T.M."/>
            <person name="Pandolfi V."/>
            <person name="Bustamante F.O."/>
            <person name="Brasileiro-Vidal A.C."/>
            <person name="Benko-Iseppon A.M."/>
        </authorList>
    </citation>
    <scope>NUCLEOTIDE SEQUENCE [LARGE SCALE GENOMIC DNA]</scope>
    <source>
        <tissue evidence="2">Leaves</tissue>
    </source>
</reference>
<organism evidence="2 3">
    <name type="scientific">Stylosanthes scabra</name>
    <dbReference type="NCBI Taxonomy" id="79078"/>
    <lineage>
        <taxon>Eukaryota</taxon>
        <taxon>Viridiplantae</taxon>
        <taxon>Streptophyta</taxon>
        <taxon>Embryophyta</taxon>
        <taxon>Tracheophyta</taxon>
        <taxon>Spermatophyta</taxon>
        <taxon>Magnoliopsida</taxon>
        <taxon>eudicotyledons</taxon>
        <taxon>Gunneridae</taxon>
        <taxon>Pentapetalae</taxon>
        <taxon>rosids</taxon>
        <taxon>fabids</taxon>
        <taxon>Fabales</taxon>
        <taxon>Fabaceae</taxon>
        <taxon>Papilionoideae</taxon>
        <taxon>50 kb inversion clade</taxon>
        <taxon>dalbergioids sensu lato</taxon>
        <taxon>Dalbergieae</taxon>
        <taxon>Pterocarpus clade</taxon>
        <taxon>Stylosanthes</taxon>
    </lineage>
</organism>
<feature type="region of interest" description="Disordered" evidence="1">
    <location>
        <begin position="1"/>
        <end position="66"/>
    </location>
</feature>
<protein>
    <submittedName>
        <fullName evidence="2">Uncharacterized protein</fullName>
    </submittedName>
</protein>
<accession>A0ABU6TXF3</accession>
<dbReference type="EMBL" id="JASCZI010093861">
    <property type="protein sequence ID" value="MED6153527.1"/>
    <property type="molecule type" value="Genomic_DNA"/>
</dbReference>
<evidence type="ECO:0000313" key="2">
    <source>
        <dbReference type="EMBL" id="MED6153527.1"/>
    </source>
</evidence>